<dbReference type="PROSITE" id="PS50088">
    <property type="entry name" value="ANK_REPEAT"/>
    <property type="match status" value="1"/>
</dbReference>
<feature type="region of interest" description="Disordered" evidence="2">
    <location>
        <begin position="479"/>
        <end position="503"/>
    </location>
</feature>
<dbReference type="PANTHER" id="PTHR24128:SF24">
    <property type="entry name" value="ANKYRIN REPEAT PROTEIN"/>
    <property type="match status" value="1"/>
</dbReference>
<dbReference type="InterPro" id="IPR002110">
    <property type="entry name" value="Ankyrin_rpt"/>
</dbReference>
<feature type="transmembrane region" description="Helical" evidence="3">
    <location>
        <begin position="367"/>
        <end position="385"/>
    </location>
</feature>
<reference evidence="6" key="2">
    <citation type="submission" date="2025-08" db="UniProtKB">
        <authorList>
            <consortium name="RefSeq"/>
        </authorList>
    </citation>
    <scope>IDENTIFICATION</scope>
    <source>
        <tissue evidence="6">Leaf</tissue>
    </source>
</reference>
<keyword evidence="3" id="KW-0812">Transmembrane</keyword>
<dbReference type="Pfam" id="PF13962">
    <property type="entry name" value="PGG"/>
    <property type="match status" value="1"/>
</dbReference>
<dbReference type="OrthoDB" id="674805at2759"/>
<accession>A0A6P8CU67</accession>
<sequence length="503" mass="55951">MSDDLQDAAKRGDIGMLYKVFCKNPDILDSPKAVPFENTLLHIAASSGSNERTDDSSCKRAEFAVEVAILKPSFARKLNPEGLTPMHLALLHREWKIVRALMRLDPELIRVKGKGGRTPLHVAAEIAPPQLLAELLYVCPSSIEDVTAKWETAVHIAVGKKNSESFAVLIGWLLRVDRENILQWKDMDGNTVLHVATRTNQVEVVKRLLEYMIDDVENLKGETALAIHDKDEGPHRSEEIGRAIRAAHMKRERRICLPLSLLPPKVTPIRHIRLGKYLSGDISRLRRMERNIKHRFQRLGVGREKSREVFIVIAVLVATATYQGILSPPGGLWQEDSSSSNITTNITSNSNSHYAGQMVNGRKLPDYIESNSLAFVISVCLIIACMPTDILIGVYLAMTMILLLLTYGDALYSILPPHYSDVRTTVTIEIVVAGVIAFAIAVIRFVMKVRSAFRPELDTAKPGRHWELVGFDDDADGQSNVQHAGQKHTADTEGHPLQILANP</sequence>
<name>A0A6P8CU67_PUNGR</name>
<keyword evidence="3" id="KW-1133">Transmembrane helix</keyword>
<evidence type="ECO:0000313" key="6">
    <source>
        <dbReference type="RefSeq" id="XP_031383223.1"/>
    </source>
</evidence>
<organism evidence="5 6">
    <name type="scientific">Punica granatum</name>
    <name type="common">Pomegranate</name>
    <dbReference type="NCBI Taxonomy" id="22663"/>
    <lineage>
        <taxon>Eukaryota</taxon>
        <taxon>Viridiplantae</taxon>
        <taxon>Streptophyta</taxon>
        <taxon>Embryophyta</taxon>
        <taxon>Tracheophyta</taxon>
        <taxon>Spermatophyta</taxon>
        <taxon>Magnoliopsida</taxon>
        <taxon>eudicotyledons</taxon>
        <taxon>Gunneridae</taxon>
        <taxon>Pentapetalae</taxon>
        <taxon>rosids</taxon>
        <taxon>malvids</taxon>
        <taxon>Myrtales</taxon>
        <taxon>Lythraceae</taxon>
        <taxon>Punica</taxon>
    </lineage>
</organism>
<dbReference type="InterPro" id="IPR026961">
    <property type="entry name" value="PGG_dom"/>
</dbReference>
<dbReference type="PROSITE" id="PS50297">
    <property type="entry name" value="ANK_REP_REGION"/>
    <property type="match status" value="1"/>
</dbReference>
<keyword evidence="3" id="KW-0472">Membrane</keyword>
<dbReference type="Pfam" id="PF12796">
    <property type="entry name" value="Ank_2"/>
    <property type="match status" value="1"/>
</dbReference>
<feature type="transmembrane region" description="Helical" evidence="3">
    <location>
        <begin position="309"/>
        <end position="326"/>
    </location>
</feature>
<dbReference type="Gene3D" id="1.25.40.20">
    <property type="entry name" value="Ankyrin repeat-containing domain"/>
    <property type="match status" value="1"/>
</dbReference>
<feature type="transmembrane region" description="Helical" evidence="3">
    <location>
        <begin position="426"/>
        <end position="447"/>
    </location>
</feature>
<evidence type="ECO:0000259" key="4">
    <source>
        <dbReference type="Pfam" id="PF13962"/>
    </source>
</evidence>
<evidence type="ECO:0000256" key="2">
    <source>
        <dbReference type="SAM" id="MobiDB-lite"/>
    </source>
</evidence>
<dbReference type="AlphaFoldDB" id="A0A6P8CU67"/>
<dbReference type="SMART" id="SM00248">
    <property type="entry name" value="ANK"/>
    <property type="match status" value="3"/>
</dbReference>
<evidence type="ECO:0000256" key="1">
    <source>
        <dbReference type="PROSITE-ProRule" id="PRU00023"/>
    </source>
</evidence>
<feature type="repeat" description="ANK" evidence="1">
    <location>
        <begin position="188"/>
        <end position="214"/>
    </location>
</feature>
<dbReference type="RefSeq" id="XP_031383223.1">
    <property type="nucleotide sequence ID" value="XM_031527363.1"/>
</dbReference>
<dbReference type="PANTHER" id="PTHR24128">
    <property type="entry name" value="HOMEOBOX PROTEIN WARIAI"/>
    <property type="match status" value="1"/>
</dbReference>
<dbReference type="GeneID" id="116197271"/>
<dbReference type="InterPro" id="IPR036770">
    <property type="entry name" value="Ankyrin_rpt-contain_sf"/>
</dbReference>
<gene>
    <name evidence="6" type="primary">LOC116197271</name>
</gene>
<dbReference type="SUPFAM" id="SSF48403">
    <property type="entry name" value="Ankyrin repeat"/>
    <property type="match status" value="1"/>
</dbReference>
<keyword evidence="5" id="KW-1185">Reference proteome</keyword>
<evidence type="ECO:0000313" key="5">
    <source>
        <dbReference type="Proteomes" id="UP000515151"/>
    </source>
</evidence>
<proteinExistence type="predicted"/>
<feature type="domain" description="PGG" evidence="4">
    <location>
        <begin position="304"/>
        <end position="388"/>
    </location>
</feature>
<feature type="transmembrane region" description="Helical" evidence="3">
    <location>
        <begin position="392"/>
        <end position="414"/>
    </location>
</feature>
<reference evidence="5" key="1">
    <citation type="journal article" date="2020" name="Plant Biotechnol. J.">
        <title>The pomegranate (Punica granatum L.) draft genome dissects genetic divergence between soft- and hard-seeded cultivars.</title>
        <authorList>
            <person name="Luo X."/>
            <person name="Li H."/>
            <person name="Wu Z."/>
            <person name="Yao W."/>
            <person name="Zhao P."/>
            <person name="Cao D."/>
            <person name="Yu H."/>
            <person name="Li K."/>
            <person name="Poudel K."/>
            <person name="Zhao D."/>
            <person name="Zhang F."/>
            <person name="Xia X."/>
            <person name="Chen L."/>
            <person name="Wang Q."/>
            <person name="Jing D."/>
            <person name="Cao S."/>
        </authorList>
    </citation>
    <scope>NUCLEOTIDE SEQUENCE [LARGE SCALE GENOMIC DNA]</scope>
    <source>
        <strain evidence="5">cv. Tunisia</strain>
    </source>
</reference>
<keyword evidence="1" id="KW-0040">ANK repeat</keyword>
<evidence type="ECO:0000256" key="3">
    <source>
        <dbReference type="SAM" id="Phobius"/>
    </source>
</evidence>
<protein>
    <submittedName>
        <fullName evidence="6">Ankyrin repeat-containing protein BDA1-like</fullName>
    </submittedName>
</protein>
<dbReference type="Proteomes" id="UP000515151">
    <property type="component" value="Chromosome 1"/>
</dbReference>